<dbReference type="Proteomes" id="UP000321820">
    <property type="component" value="Chromosome"/>
</dbReference>
<feature type="domain" description="OmpR/PhoB-type" evidence="5">
    <location>
        <begin position="2"/>
        <end position="100"/>
    </location>
</feature>
<dbReference type="GO" id="GO:0006355">
    <property type="term" value="P:regulation of DNA-templated transcription"/>
    <property type="evidence" value="ECO:0007669"/>
    <property type="project" value="InterPro"/>
</dbReference>
<keyword evidence="7" id="KW-1185">Reference proteome</keyword>
<dbReference type="SUPFAM" id="SSF46894">
    <property type="entry name" value="C-terminal effector domain of the bipartite response regulators"/>
    <property type="match status" value="1"/>
</dbReference>
<feature type="DNA-binding region" description="OmpR/PhoB-type" evidence="2">
    <location>
        <begin position="2"/>
        <end position="100"/>
    </location>
</feature>
<feature type="region of interest" description="Disordered" evidence="3">
    <location>
        <begin position="151"/>
        <end position="172"/>
    </location>
</feature>
<evidence type="ECO:0000313" key="7">
    <source>
        <dbReference type="Proteomes" id="UP000321820"/>
    </source>
</evidence>
<dbReference type="SMART" id="SM00862">
    <property type="entry name" value="Trans_reg_C"/>
    <property type="match status" value="1"/>
</dbReference>
<evidence type="ECO:0000256" key="4">
    <source>
        <dbReference type="SAM" id="Phobius"/>
    </source>
</evidence>
<keyword evidence="1 2" id="KW-0238">DNA-binding</keyword>
<keyword evidence="4" id="KW-1133">Transmembrane helix</keyword>
<dbReference type="RefSeq" id="WP_147647651.1">
    <property type="nucleotide sequence ID" value="NZ_CP042806.1"/>
</dbReference>
<dbReference type="PROSITE" id="PS51755">
    <property type="entry name" value="OMPR_PHOB"/>
    <property type="match status" value="1"/>
</dbReference>
<dbReference type="GO" id="GO:0000160">
    <property type="term" value="P:phosphorelay signal transduction system"/>
    <property type="evidence" value="ECO:0007669"/>
    <property type="project" value="InterPro"/>
</dbReference>
<protein>
    <recommendedName>
        <fullName evidence="5">OmpR/PhoB-type domain-containing protein</fullName>
    </recommendedName>
</protein>
<evidence type="ECO:0000256" key="3">
    <source>
        <dbReference type="SAM" id="MobiDB-lite"/>
    </source>
</evidence>
<dbReference type="InterPro" id="IPR016032">
    <property type="entry name" value="Sig_transdc_resp-reg_C-effctor"/>
</dbReference>
<evidence type="ECO:0000313" key="6">
    <source>
        <dbReference type="EMBL" id="QEE28461.1"/>
    </source>
</evidence>
<evidence type="ECO:0000256" key="2">
    <source>
        <dbReference type="PROSITE-ProRule" id="PRU01091"/>
    </source>
</evidence>
<dbReference type="AlphaFoldDB" id="A0A5B9EDJ0"/>
<name>A0A5B9EDJ0_9BACT</name>
<dbReference type="InterPro" id="IPR036388">
    <property type="entry name" value="WH-like_DNA-bd_sf"/>
</dbReference>
<organism evidence="6 7">
    <name type="scientific">Terriglobus albidus</name>
    <dbReference type="NCBI Taxonomy" id="1592106"/>
    <lineage>
        <taxon>Bacteria</taxon>
        <taxon>Pseudomonadati</taxon>
        <taxon>Acidobacteriota</taxon>
        <taxon>Terriglobia</taxon>
        <taxon>Terriglobales</taxon>
        <taxon>Acidobacteriaceae</taxon>
        <taxon>Terriglobus</taxon>
    </lineage>
</organism>
<dbReference type="EMBL" id="CP042806">
    <property type="protein sequence ID" value="QEE28461.1"/>
    <property type="molecule type" value="Genomic_DNA"/>
</dbReference>
<proteinExistence type="predicted"/>
<dbReference type="GO" id="GO:0003677">
    <property type="term" value="F:DNA binding"/>
    <property type="evidence" value="ECO:0007669"/>
    <property type="project" value="UniProtKB-UniRule"/>
</dbReference>
<reference evidence="6 7" key="1">
    <citation type="submission" date="2019-08" db="EMBL/GenBank/DDBJ databases">
        <title>Complete genome sequence of Terriglobus albidus strain ORNL.</title>
        <authorList>
            <person name="Podar M."/>
        </authorList>
    </citation>
    <scope>NUCLEOTIDE SEQUENCE [LARGE SCALE GENOMIC DNA]</scope>
    <source>
        <strain evidence="6 7">ORNL</strain>
    </source>
</reference>
<accession>A0A5B9EDJ0</accession>
<dbReference type="CDD" id="cd00383">
    <property type="entry name" value="trans_reg_C"/>
    <property type="match status" value="1"/>
</dbReference>
<keyword evidence="4" id="KW-0472">Membrane</keyword>
<dbReference type="OrthoDB" id="115074at2"/>
<dbReference type="KEGG" id="talb:FTW19_10895"/>
<dbReference type="Pfam" id="PF00486">
    <property type="entry name" value="Trans_reg_C"/>
    <property type="match status" value="1"/>
</dbReference>
<dbReference type="InterPro" id="IPR001867">
    <property type="entry name" value="OmpR/PhoB-type_DNA-bd"/>
</dbReference>
<sequence>MEGDFLINDWLVQPQINTIEKEGQSWHLEPKVMQVLVYLAFHRDKVCSKDKLIEAVWRDTFVGDDALIRCISEIRYVFGDDARSPQIIQTIPKAGYRLIAAVNMDAALESIPAVHQNVNRTLLIGETALPPLNGTASIAVLEELAPASSSEAADQESFLPTVSRQEEKARPVAPNPGRFLAIALAAATLVGLAIGFFLWRPMRTSAVQRFWSSILNTPDSAILCVADQNKYTFITLRDSADPSRQVVLNDTLSTVVIDDLDAIVRVASAIQAQGKSYILKGHEATNLSELRSGPGIYVGAFDNAWTLRLTKPLRYHFANDAQMTQFQIVDSNTPSATPWTIDRTQQLETNNYKDYAIAARFTDGTTGRPAVIVAGIGRGGTIAAGEFLTKAEHLAPLLDAMRSAGNKTNFEVVLSTQIIDGHPGTPKVEASYFW</sequence>
<gene>
    <name evidence="6" type="ORF">FTW19_10895</name>
</gene>
<evidence type="ECO:0000259" key="5">
    <source>
        <dbReference type="PROSITE" id="PS51755"/>
    </source>
</evidence>
<evidence type="ECO:0000256" key="1">
    <source>
        <dbReference type="ARBA" id="ARBA00023125"/>
    </source>
</evidence>
<dbReference type="Gene3D" id="1.10.10.10">
    <property type="entry name" value="Winged helix-like DNA-binding domain superfamily/Winged helix DNA-binding domain"/>
    <property type="match status" value="1"/>
</dbReference>
<feature type="transmembrane region" description="Helical" evidence="4">
    <location>
        <begin position="179"/>
        <end position="199"/>
    </location>
</feature>
<keyword evidence="4" id="KW-0812">Transmembrane</keyword>